<comment type="caution">
    <text evidence="1">The sequence shown here is derived from an EMBL/GenBank/DDBJ whole genome shotgun (WGS) entry which is preliminary data.</text>
</comment>
<gene>
    <name evidence="1" type="ORF">OUZ56_008145</name>
</gene>
<proteinExistence type="predicted"/>
<evidence type="ECO:0000313" key="2">
    <source>
        <dbReference type="Proteomes" id="UP001234178"/>
    </source>
</evidence>
<keyword evidence="2" id="KW-1185">Reference proteome</keyword>
<organism evidence="1 2">
    <name type="scientific">Daphnia magna</name>
    <dbReference type="NCBI Taxonomy" id="35525"/>
    <lineage>
        <taxon>Eukaryota</taxon>
        <taxon>Metazoa</taxon>
        <taxon>Ecdysozoa</taxon>
        <taxon>Arthropoda</taxon>
        <taxon>Crustacea</taxon>
        <taxon>Branchiopoda</taxon>
        <taxon>Diplostraca</taxon>
        <taxon>Cladocera</taxon>
        <taxon>Anomopoda</taxon>
        <taxon>Daphniidae</taxon>
        <taxon>Daphnia</taxon>
    </lineage>
</organism>
<name>A0ABR0ACF8_9CRUS</name>
<reference evidence="1 2" key="1">
    <citation type="journal article" date="2023" name="Nucleic Acids Res.">
        <title>The hologenome of Daphnia magna reveals possible DNA methylation and microbiome-mediated evolution of the host genome.</title>
        <authorList>
            <person name="Chaturvedi A."/>
            <person name="Li X."/>
            <person name="Dhandapani V."/>
            <person name="Marshall H."/>
            <person name="Kissane S."/>
            <person name="Cuenca-Cambronero M."/>
            <person name="Asole G."/>
            <person name="Calvet F."/>
            <person name="Ruiz-Romero M."/>
            <person name="Marangio P."/>
            <person name="Guigo R."/>
            <person name="Rago D."/>
            <person name="Mirbahai L."/>
            <person name="Eastwood N."/>
            <person name="Colbourne J.K."/>
            <person name="Zhou J."/>
            <person name="Mallon E."/>
            <person name="Orsini L."/>
        </authorList>
    </citation>
    <scope>NUCLEOTIDE SEQUENCE [LARGE SCALE GENOMIC DNA]</scope>
    <source>
        <strain evidence="1">LRV0_1</strain>
    </source>
</reference>
<sequence>MKTIALTLWDEKQCVRSLIAICQLVKTNDLTFVLANLGRLTERFYERALDPVYQSELTATENLALEREFAALCDWIQNGIESIPKHNMQITTKLQISILHIARYILVKTSKFPRDHHWTCNVVKLALETAICCHDTKLWPEMEWCLNEAGFHQQRFALWAEIPIELRAPYFLNSYLLLVLWLLWIHGCNIDSDEAFSRFIIPLDSMELTIQQAALVTKICFNIGLDRFNREEYETAAAWMKTSYRFAISKLSRSQRGRRSSSKSLFLFAICLYKRDPLHYREKILHTLDSTGDSLVFAELRFRTFIQGKPPLPNIIRCALKMFSIYNSQEPSKLRVNVFKVFNELERNGHSQATVDLLNAIPWHTSSRSTLDVMIAQNLLPHIKWICAEIALRFCIQNHFQSGCYQWLEELTHWNPSEHVDLESLTCILILGQTEAMKLNCHYLALKWFRILVKITCIHGGPSSVVVNAMRYALSLNSSQGLLTLTEIYREIPNSDIQILRFKLLVAVLSGDSANATKTCLELDARNKKEEDLESEFSEEGLYTLEMCALVALKDGRMNEIVLHILDAMTHEIRKGETRQLVRVIRFHLKILFCPTISHLAKNDLRLQSKCIDNLISALINAYRELRDSIESPDGPHDGNGLELWFGNLAWSLGRKLGHVPAFSRHQFFKLSYKMLGLTPEKDEEVKERIVMSITLAVAAGISCMAHPHYRKILKICLDVIGEFPKKGVPKPIQLHFYEFYILCELEQINRMWEILRQHESNENLKGDSNFFAGLAALASNTSYHFLRQVLPPIECHQLPSELLERELSLQVKLTCVAIHCLKLSNHILAKSVQPLPIHRMVQLWKKIIEFSSDYVPFQEKNEKDHFISCEEYRVFISNNRQHFDSSEISFFFNYVWNVSVETRIFKGEKAAQRWLELFKDVSLFSMELQKLSRSLLKDLHYKCSDIWI</sequence>
<protein>
    <submittedName>
        <fullName evidence="1">Uncharacterized protein</fullName>
    </submittedName>
</protein>
<evidence type="ECO:0000313" key="1">
    <source>
        <dbReference type="EMBL" id="KAK4022693.1"/>
    </source>
</evidence>
<dbReference type="InterPro" id="IPR042861">
    <property type="entry name" value="TEX11"/>
</dbReference>
<dbReference type="PANTHER" id="PTHR47083:SF1">
    <property type="entry name" value="TESTIS-EXPRESSED PROTEIN 11"/>
    <property type="match status" value="1"/>
</dbReference>
<dbReference type="Proteomes" id="UP001234178">
    <property type="component" value="Unassembled WGS sequence"/>
</dbReference>
<accession>A0ABR0ACF8</accession>
<dbReference type="EMBL" id="JAOYFB010000037">
    <property type="protein sequence ID" value="KAK4022693.1"/>
    <property type="molecule type" value="Genomic_DNA"/>
</dbReference>
<dbReference type="PANTHER" id="PTHR47083">
    <property type="entry name" value="TESTIS-EXPRESSED PROTEIN 11"/>
    <property type="match status" value="1"/>
</dbReference>